<organism evidence="3 4">
    <name type="scientific">Stentor coeruleus</name>
    <dbReference type="NCBI Taxonomy" id="5963"/>
    <lineage>
        <taxon>Eukaryota</taxon>
        <taxon>Sar</taxon>
        <taxon>Alveolata</taxon>
        <taxon>Ciliophora</taxon>
        <taxon>Postciliodesmatophora</taxon>
        <taxon>Heterotrichea</taxon>
        <taxon>Heterotrichida</taxon>
        <taxon>Stentoridae</taxon>
        <taxon>Stentor</taxon>
    </lineage>
</organism>
<evidence type="ECO:0000313" key="4">
    <source>
        <dbReference type="Proteomes" id="UP000187209"/>
    </source>
</evidence>
<dbReference type="EMBL" id="MPUH01000144">
    <property type="protein sequence ID" value="OMJ88682.1"/>
    <property type="molecule type" value="Genomic_DNA"/>
</dbReference>
<proteinExistence type="predicted"/>
<feature type="region of interest" description="Disordered" evidence="2">
    <location>
        <begin position="288"/>
        <end position="315"/>
    </location>
</feature>
<reference evidence="3 4" key="1">
    <citation type="submission" date="2016-11" db="EMBL/GenBank/DDBJ databases">
        <title>The macronuclear genome of Stentor coeruleus: a giant cell with tiny introns.</title>
        <authorList>
            <person name="Slabodnick M."/>
            <person name="Ruby J.G."/>
            <person name="Reiff S.B."/>
            <person name="Swart E.C."/>
            <person name="Gosai S."/>
            <person name="Prabakaran S."/>
            <person name="Witkowska E."/>
            <person name="Larue G.E."/>
            <person name="Fisher S."/>
            <person name="Freeman R.M."/>
            <person name="Gunawardena J."/>
            <person name="Chu W."/>
            <person name="Stover N.A."/>
            <person name="Gregory B.D."/>
            <person name="Nowacki M."/>
            <person name="Derisi J."/>
            <person name="Roy S.W."/>
            <person name="Marshall W.F."/>
            <person name="Sood P."/>
        </authorList>
    </citation>
    <scope>NUCLEOTIDE SEQUENCE [LARGE SCALE GENOMIC DNA]</scope>
    <source>
        <strain evidence="3">WM001</strain>
    </source>
</reference>
<dbReference type="Proteomes" id="UP000187209">
    <property type="component" value="Unassembled WGS sequence"/>
</dbReference>
<dbReference type="AlphaFoldDB" id="A0A1R2CI31"/>
<keyword evidence="1" id="KW-0175">Coiled coil</keyword>
<accession>A0A1R2CI31</accession>
<name>A0A1R2CI31_9CILI</name>
<gene>
    <name evidence="3" type="ORF">SteCoe_9300</name>
</gene>
<feature type="compositionally biased region" description="Basic and acidic residues" evidence="2">
    <location>
        <begin position="288"/>
        <end position="302"/>
    </location>
</feature>
<sequence>MEDEFMNEDVKRVMNKLMQRMKEAGESMSFATEQSKDSKSTNPSLDSPGEVTAISEPQKSPEKPKSIKPKEFVEITLARMDGIKQKSVENIKKILEDKAKDEVAELRKMPEINKNSKKLGKRNKPLFERALDEQEESKKNLEITKKKLEAERNKKIEPDLTFKPKINGKVTKKRTNEEFFKYNLEWTERKAKKTEVKRKEIEDKVNEGLKFTPEIDNNSATIVDSLGPKRPIEERLLEKMEYNKKKKQAMRDEQLFTFTPVIEENSRNIAKHKHEGDVFNRLFSLAKEQETPTKSPKNEVKKNRSFSFSNDLEDDPQKKLDFLFDLSS</sequence>
<protein>
    <submittedName>
        <fullName evidence="3">Uncharacterized protein</fullName>
    </submittedName>
</protein>
<comment type="caution">
    <text evidence="3">The sequence shown here is derived from an EMBL/GenBank/DDBJ whole genome shotgun (WGS) entry which is preliminary data.</text>
</comment>
<feature type="region of interest" description="Disordered" evidence="2">
    <location>
        <begin position="23"/>
        <end position="70"/>
    </location>
</feature>
<dbReference type="PANTHER" id="PTHR37028:SF4">
    <property type="entry name" value="ALMS MOTIF DOMAIN-CONTAINING PROTEIN"/>
    <property type="match status" value="1"/>
</dbReference>
<evidence type="ECO:0000313" key="3">
    <source>
        <dbReference type="EMBL" id="OMJ88682.1"/>
    </source>
</evidence>
<evidence type="ECO:0000256" key="2">
    <source>
        <dbReference type="SAM" id="MobiDB-lite"/>
    </source>
</evidence>
<dbReference type="PANTHER" id="PTHR37028">
    <property type="entry name" value="UNNAMED PRODUCT-RELATED"/>
    <property type="match status" value="1"/>
</dbReference>
<evidence type="ECO:0000256" key="1">
    <source>
        <dbReference type="SAM" id="Coils"/>
    </source>
</evidence>
<feature type="coiled-coil region" evidence="1">
    <location>
        <begin position="127"/>
        <end position="154"/>
    </location>
</feature>
<keyword evidence="4" id="KW-1185">Reference proteome</keyword>
<feature type="compositionally biased region" description="Basic and acidic residues" evidence="2">
    <location>
        <begin position="59"/>
        <end position="70"/>
    </location>
</feature>